<dbReference type="EMBL" id="CP045503">
    <property type="protein sequence ID" value="QPG58289.1"/>
    <property type="molecule type" value="Genomic_DNA"/>
</dbReference>
<dbReference type="RefSeq" id="WP_142870960.1">
    <property type="nucleotide sequence ID" value="NZ_CP045503.2"/>
</dbReference>
<protein>
    <recommendedName>
        <fullName evidence="3">Replication protein</fullName>
    </recommendedName>
</protein>
<keyword evidence="2" id="KW-1185">Reference proteome</keyword>
<evidence type="ECO:0000313" key="1">
    <source>
        <dbReference type="EMBL" id="QPG58289.1"/>
    </source>
</evidence>
<evidence type="ECO:0000313" key="2">
    <source>
        <dbReference type="Proteomes" id="UP000316416"/>
    </source>
</evidence>
<dbReference type="Proteomes" id="UP000316416">
    <property type="component" value="Chromosome"/>
</dbReference>
<accession>A0ABX6V8X3</accession>
<gene>
    <name evidence="1" type="ORF">FM038_013155</name>
</gene>
<reference evidence="1" key="1">
    <citation type="submission" date="2021-07" db="EMBL/GenBank/DDBJ databases">
        <title>Shewanella sp. YLB-07 whole genome sequence.</title>
        <authorList>
            <person name="Yu L."/>
        </authorList>
    </citation>
    <scope>NUCLEOTIDE SEQUENCE</scope>
    <source>
        <strain evidence="1">YLB-08</strain>
    </source>
</reference>
<sequence length="299" mass="33103">MRTESFTDIGGLYDLLVGLSDEAHSAVVRGEQVDENHQLKQRTSNLQKDGSLPTLREVPRRWFMIDIDDYPTEKPAAEAVAEVVEGLPCSGADYVYQLSSSYRPGTGFLKVHIWFINDVPLVCGQLKAAFRGKCDLAVFSAAQVLYTANPIYEGEADPVDERVHLVRGSGFASVKPIELRKVVKIKTRPQMVDAGDADEVELIDAERGNIGKTFMRDLCRRNYHQLRHRELVRLGSALHNVGFDEDTAAAIVSAVKDPDSGHDFAQCWATYGVGDHQCGFPTIYQLGNKSLLESGYDAI</sequence>
<organism evidence="1 2">
    <name type="scientific">Shewanella eurypsychrophilus</name>
    <dbReference type="NCBI Taxonomy" id="2593656"/>
    <lineage>
        <taxon>Bacteria</taxon>
        <taxon>Pseudomonadati</taxon>
        <taxon>Pseudomonadota</taxon>
        <taxon>Gammaproteobacteria</taxon>
        <taxon>Alteromonadales</taxon>
        <taxon>Shewanellaceae</taxon>
        <taxon>Shewanella</taxon>
    </lineage>
</organism>
<name>A0ABX6V8X3_9GAMM</name>
<evidence type="ECO:0008006" key="3">
    <source>
        <dbReference type="Google" id="ProtNLM"/>
    </source>
</evidence>
<proteinExistence type="predicted"/>